<sequence length="148" mass="16678">MREPFSPVVIAVPIPNIAVLVLVTLEPNAFILVSNAPISVLALLKVFENWSLALIIIPKANFFHFLAFFLLNFCYNQLMKTIFSLISEMMAHAIIYIIFLVIAFAFGFIAYFFFGSVAMFYTTLGTFFTLLILFFAGHAITALKPKNH</sequence>
<name>A0A9W5F1E2_CAMHY</name>
<evidence type="ECO:0000313" key="3">
    <source>
        <dbReference type="Proteomes" id="UP000052245"/>
    </source>
</evidence>
<feature type="transmembrane region" description="Helical" evidence="1">
    <location>
        <begin position="120"/>
        <end position="143"/>
    </location>
</feature>
<gene>
    <name evidence="2" type="ORF">ERS739223_01827</name>
</gene>
<keyword evidence="1" id="KW-0472">Membrane</keyword>
<dbReference type="AlphaFoldDB" id="A0A9W5F1E2"/>
<protein>
    <submittedName>
        <fullName evidence="2">Uncharacterized protein</fullName>
    </submittedName>
</protein>
<evidence type="ECO:0000313" key="2">
    <source>
        <dbReference type="EMBL" id="CUU91973.1"/>
    </source>
</evidence>
<evidence type="ECO:0000256" key="1">
    <source>
        <dbReference type="SAM" id="Phobius"/>
    </source>
</evidence>
<comment type="caution">
    <text evidence="2">The sequence shown here is derived from an EMBL/GenBank/DDBJ whole genome shotgun (WGS) entry which is preliminary data.</text>
</comment>
<dbReference type="Proteomes" id="UP000052245">
    <property type="component" value="Unassembled WGS sequence"/>
</dbReference>
<dbReference type="EMBL" id="FAVC01000004">
    <property type="protein sequence ID" value="CUU91973.1"/>
    <property type="molecule type" value="Genomic_DNA"/>
</dbReference>
<feature type="transmembrane region" description="Helical" evidence="1">
    <location>
        <begin position="53"/>
        <end position="73"/>
    </location>
</feature>
<keyword evidence="1" id="KW-1133">Transmembrane helix</keyword>
<organism evidence="2 3">
    <name type="scientific">Campylobacter hyointestinalis subsp. hyointestinalis</name>
    <dbReference type="NCBI Taxonomy" id="91352"/>
    <lineage>
        <taxon>Bacteria</taxon>
        <taxon>Pseudomonadati</taxon>
        <taxon>Campylobacterota</taxon>
        <taxon>Epsilonproteobacteria</taxon>
        <taxon>Campylobacterales</taxon>
        <taxon>Campylobacteraceae</taxon>
        <taxon>Campylobacter</taxon>
    </lineage>
</organism>
<dbReference type="RefSeq" id="WP_059434756.1">
    <property type="nucleotide sequence ID" value="NZ_FAUY01000005.1"/>
</dbReference>
<reference evidence="2 3" key="1">
    <citation type="submission" date="2015-11" db="EMBL/GenBank/DDBJ databases">
        <authorList>
            <consortium name="Pathogen Informatics"/>
        </authorList>
    </citation>
    <scope>NUCLEOTIDE SEQUENCE [LARGE SCALE GENOMIC DNA]</scope>
    <source>
        <strain evidence="2 3">007A-0283</strain>
    </source>
</reference>
<feature type="transmembrane region" description="Helical" evidence="1">
    <location>
        <begin position="6"/>
        <end position="23"/>
    </location>
</feature>
<keyword evidence="1" id="KW-0812">Transmembrane</keyword>
<proteinExistence type="predicted"/>
<accession>A0A9W5F1E2</accession>
<feature type="transmembrane region" description="Helical" evidence="1">
    <location>
        <begin position="93"/>
        <end position="114"/>
    </location>
</feature>